<comment type="subcellular location">
    <subcellularLocation>
        <location evidence="1">Membrane</location>
        <topology evidence="1">Multi-pass membrane protein</topology>
    </subcellularLocation>
</comment>
<feature type="transmembrane region" description="Helical" evidence="6">
    <location>
        <begin position="345"/>
        <end position="363"/>
    </location>
</feature>
<dbReference type="Pfam" id="PF04142">
    <property type="entry name" value="Nuc_sug_transp"/>
    <property type="match status" value="1"/>
</dbReference>
<feature type="transmembrane region" description="Helical" evidence="6">
    <location>
        <begin position="12"/>
        <end position="38"/>
    </location>
</feature>
<feature type="transmembrane region" description="Helical" evidence="6">
    <location>
        <begin position="295"/>
        <end position="315"/>
    </location>
</feature>
<dbReference type="EMBL" id="CP051141">
    <property type="protein sequence ID" value="QIW99411.1"/>
    <property type="molecule type" value="Genomic_DNA"/>
</dbReference>
<dbReference type="GO" id="GO:0015165">
    <property type="term" value="F:pyrimidine nucleotide-sugar transmembrane transporter activity"/>
    <property type="evidence" value="ECO:0007669"/>
    <property type="project" value="InterPro"/>
</dbReference>
<dbReference type="OrthoDB" id="408493at2759"/>
<evidence type="ECO:0000256" key="5">
    <source>
        <dbReference type="SAM" id="MobiDB-lite"/>
    </source>
</evidence>
<accession>A0A6H0XXB3</accession>
<keyword evidence="8" id="KW-1185">Reference proteome</keyword>
<feature type="region of interest" description="Disordered" evidence="5">
    <location>
        <begin position="371"/>
        <end position="425"/>
    </location>
</feature>
<reference evidence="7 8" key="1">
    <citation type="journal article" date="2016" name="Sci. Rep.">
        <title>Peltaster fructicola genome reveals evolution from an invasive phytopathogen to an ectophytic parasite.</title>
        <authorList>
            <person name="Xu C."/>
            <person name="Chen H."/>
            <person name="Gleason M.L."/>
            <person name="Xu J.R."/>
            <person name="Liu H."/>
            <person name="Zhang R."/>
            <person name="Sun G."/>
        </authorList>
    </citation>
    <scope>NUCLEOTIDE SEQUENCE [LARGE SCALE GENOMIC DNA]</scope>
    <source>
        <strain evidence="7 8">LNHT1506</strain>
    </source>
</reference>
<proteinExistence type="predicted"/>
<feature type="transmembrane region" description="Helical" evidence="6">
    <location>
        <begin position="158"/>
        <end position="178"/>
    </location>
</feature>
<dbReference type="InterPro" id="IPR037185">
    <property type="entry name" value="EmrE-like"/>
</dbReference>
<evidence type="ECO:0000256" key="4">
    <source>
        <dbReference type="ARBA" id="ARBA00023136"/>
    </source>
</evidence>
<dbReference type="PANTHER" id="PTHR10231">
    <property type="entry name" value="NUCLEOTIDE-SUGAR TRANSMEMBRANE TRANSPORTER"/>
    <property type="match status" value="1"/>
</dbReference>
<organism evidence="7 8">
    <name type="scientific">Peltaster fructicola</name>
    <dbReference type="NCBI Taxonomy" id="286661"/>
    <lineage>
        <taxon>Eukaryota</taxon>
        <taxon>Fungi</taxon>
        <taxon>Dikarya</taxon>
        <taxon>Ascomycota</taxon>
        <taxon>Pezizomycotina</taxon>
        <taxon>Dothideomycetes</taxon>
        <taxon>Dothideomycetes incertae sedis</taxon>
        <taxon>Peltaster</taxon>
    </lineage>
</organism>
<dbReference type="NCBIfam" id="TIGR00803">
    <property type="entry name" value="nst"/>
    <property type="match status" value="1"/>
</dbReference>
<keyword evidence="4 6" id="KW-0472">Membrane</keyword>
<keyword evidence="2 6" id="KW-0812">Transmembrane</keyword>
<feature type="transmembrane region" description="Helical" evidence="6">
    <location>
        <begin position="257"/>
        <end position="275"/>
    </location>
</feature>
<dbReference type="InterPro" id="IPR007271">
    <property type="entry name" value="Nuc_sug_transpt"/>
</dbReference>
<dbReference type="GO" id="GO:0000139">
    <property type="term" value="C:Golgi membrane"/>
    <property type="evidence" value="ECO:0007669"/>
    <property type="project" value="InterPro"/>
</dbReference>
<gene>
    <name evidence="7" type="ORF">AMS68_004929</name>
</gene>
<name>A0A6H0XXB3_9PEZI</name>
<protein>
    <recommendedName>
        <fullName evidence="9">Nucleotide-sugar transporter</fullName>
    </recommendedName>
</protein>
<evidence type="ECO:0000256" key="2">
    <source>
        <dbReference type="ARBA" id="ARBA00022692"/>
    </source>
</evidence>
<keyword evidence="3 6" id="KW-1133">Transmembrane helix</keyword>
<evidence type="ECO:0000313" key="8">
    <source>
        <dbReference type="Proteomes" id="UP000503462"/>
    </source>
</evidence>
<feature type="transmembrane region" description="Helical" evidence="6">
    <location>
        <begin position="217"/>
        <end position="236"/>
    </location>
</feature>
<evidence type="ECO:0000313" key="7">
    <source>
        <dbReference type="EMBL" id="QIW99411.1"/>
    </source>
</evidence>
<feature type="transmembrane region" description="Helical" evidence="6">
    <location>
        <begin position="50"/>
        <end position="73"/>
    </location>
</feature>
<evidence type="ECO:0000256" key="1">
    <source>
        <dbReference type="ARBA" id="ARBA00004141"/>
    </source>
</evidence>
<evidence type="ECO:0008006" key="9">
    <source>
        <dbReference type="Google" id="ProtNLM"/>
    </source>
</evidence>
<dbReference type="PIRSF" id="PIRSF005799">
    <property type="entry name" value="UDP-gal_transpt"/>
    <property type="match status" value="1"/>
</dbReference>
<dbReference type="AlphaFoldDB" id="A0A6H0XXB3"/>
<dbReference type="SUPFAM" id="SSF103481">
    <property type="entry name" value="Multidrug resistance efflux transporter EmrE"/>
    <property type="match status" value="1"/>
</dbReference>
<evidence type="ECO:0000256" key="6">
    <source>
        <dbReference type="SAM" id="Phobius"/>
    </source>
</evidence>
<sequence>MSANNARRGPMLAGLPMSYVALITLTFQNSGLILVMHYSRIMPLVNGERAIISTAVLLNEIIKLLISLVVAIYETATKERSQEPSPGVAVELWRGVFSGDSWKLAIPAMLYTLQNSLQYVAVSNLDAATYQVLSQLKILTTAIFSVILLGRSLSSRKWLALVILMLGVGVIQLDPASVEKLWPFSSREKRDIGRLVLRDDHFGIHAREETTHFNSTVGLIAVAIGCMLSGLAGVYFEKVLKDPKSSSDKKASLWIRNIQLSFYSLFPALIIGVIIKDGAEIRVKGFFSGYNWVTWLAIMFQATGGILVALVVKYADNIAKNFATSFSIIVSFLASVYFFDFTITWVYLVGTVLVIAATFLYNITPAPKVAPQPVSDGDLEEQKESEGYSAEKPLLSSTDSSIQPELKVQAPRPQEMDNSQSKRED</sequence>
<evidence type="ECO:0000256" key="3">
    <source>
        <dbReference type="ARBA" id="ARBA00022989"/>
    </source>
</evidence>
<feature type="transmembrane region" description="Helical" evidence="6">
    <location>
        <begin position="322"/>
        <end position="339"/>
    </location>
</feature>
<dbReference type="Proteomes" id="UP000503462">
    <property type="component" value="Chromosome 3"/>
</dbReference>